<feature type="domain" description="HTH lysR-type" evidence="7">
    <location>
        <begin position="21"/>
        <end position="78"/>
    </location>
</feature>
<evidence type="ECO:0000256" key="6">
    <source>
        <dbReference type="ARBA" id="ARBA00043141"/>
    </source>
</evidence>
<dbReference type="PROSITE" id="PS50931">
    <property type="entry name" value="HTH_LYSR"/>
    <property type="match status" value="1"/>
</dbReference>
<sequence length="326" mass="35325">MEFNKTEVIFQKSEMVRLDAITLKQLRALSAVTDCASLTGGALRLGLTPPAIHSQIKNLEEAFGVPLLHRPPEAGAFTPTLAGITVLEAAQRIEVVLSQCSYQVMAVSEGRAGQVTLGVVSTGRYFAPRLVKMLSLACPEIRIALRVGNREQLIDDLARHVVDLAIMGRPPRQPEVASVALGIHPHGIVAPPDHPLAGLAEVPVQDLLAQTFLAREEGSGTRLLMSRYLDRLGDGQVVDLIDMDSNETIKQSVIAGLGIAFMSLHVVMDELRFGQLVQLAAPGLPIERHWFLVHPVDRQLSPAAQRLQEEIARLKGAYLPGAPVQP</sequence>
<dbReference type="InterPro" id="IPR000847">
    <property type="entry name" value="LysR_HTH_N"/>
</dbReference>
<dbReference type="InterPro" id="IPR005119">
    <property type="entry name" value="LysR_subst-bd"/>
</dbReference>
<evidence type="ECO:0000313" key="8">
    <source>
        <dbReference type="EMBL" id="PTR18685.1"/>
    </source>
</evidence>
<evidence type="ECO:0000256" key="5">
    <source>
        <dbReference type="ARBA" id="ARBA00039279"/>
    </source>
</evidence>
<dbReference type="PANTHER" id="PTHR30126:SF5">
    <property type="entry name" value="HTH-TYPE TRANSCRIPTIONAL ACTIVATOR CMPR"/>
    <property type="match status" value="1"/>
</dbReference>
<gene>
    <name evidence="8" type="ORF">C8J28_107109</name>
</gene>
<evidence type="ECO:0000259" key="7">
    <source>
        <dbReference type="PROSITE" id="PS50931"/>
    </source>
</evidence>
<dbReference type="Proteomes" id="UP000244060">
    <property type="component" value="Unassembled WGS sequence"/>
</dbReference>
<dbReference type="InterPro" id="IPR036388">
    <property type="entry name" value="WH-like_DNA-bd_sf"/>
</dbReference>
<dbReference type="GO" id="GO:0003700">
    <property type="term" value="F:DNA-binding transcription factor activity"/>
    <property type="evidence" value="ECO:0007669"/>
    <property type="project" value="InterPro"/>
</dbReference>
<dbReference type="SUPFAM" id="SSF53850">
    <property type="entry name" value="Periplasmic binding protein-like II"/>
    <property type="match status" value="1"/>
</dbReference>
<comment type="similarity">
    <text evidence="1">Belongs to the LysR transcriptional regulatory family.</text>
</comment>
<keyword evidence="4" id="KW-0804">Transcription</keyword>
<evidence type="ECO:0000256" key="3">
    <source>
        <dbReference type="ARBA" id="ARBA00023125"/>
    </source>
</evidence>
<evidence type="ECO:0000313" key="9">
    <source>
        <dbReference type="Proteomes" id="UP000244060"/>
    </source>
</evidence>
<dbReference type="EMBL" id="QAOT01000007">
    <property type="protein sequence ID" value="PTR18685.1"/>
    <property type="molecule type" value="Genomic_DNA"/>
</dbReference>
<protein>
    <recommendedName>
        <fullName evidence="5">HTH-type transcriptional regulator CbbR</fullName>
    </recommendedName>
    <alternativeName>
        <fullName evidence="6">RuBisCO operon transcriptional regulator</fullName>
    </alternativeName>
</protein>
<keyword evidence="3 8" id="KW-0238">DNA-binding</keyword>
<organism evidence="8 9">
    <name type="scientific">Cereibacter azotoformans</name>
    <dbReference type="NCBI Taxonomy" id="43057"/>
    <lineage>
        <taxon>Bacteria</taxon>
        <taxon>Pseudomonadati</taxon>
        <taxon>Pseudomonadota</taxon>
        <taxon>Alphaproteobacteria</taxon>
        <taxon>Rhodobacterales</taxon>
        <taxon>Paracoccaceae</taxon>
        <taxon>Cereibacter</taxon>
    </lineage>
</organism>
<dbReference type="AlphaFoldDB" id="A0A2T5K8D6"/>
<dbReference type="GO" id="GO:0000976">
    <property type="term" value="F:transcription cis-regulatory region binding"/>
    <property type="evidence" value="ECO:0007669"/>
    <property type="project" value="TreeGrafter"/>
</dbReference>
<dbReference type="Gene3D" id="1.10.10.10">
    <property type="entry name" value="Winged helix-like DNA-binding domain superfamily/Winged helix DNA-binding domain"/>
    <property type="match status" value="1"/>
</dbReference>
<keyword evidence="2" id="KW-0805">Transcription regulation</keyword>
<dbReference type="NCBIfam" id="NF045990">
    <property type="entry name" value="TransRegCbbRRhodb"/>
    <property type="match status" value="1"/>
</dbReference>
<dbReference type="Pfam" id="PF00126">
    <property type="entry name" value="HTH_1"/>
    <property type="match status" value="1"/>
</dbReference>
<dbReference type="SUPFAM" id="SSF46785">
    <property type="entry name" value="Winged helix' DNA-binding domain"/>
    <property type="match status" value="1"/>
</dbReference>
<dbReference type="Gene3D" id="3.40.190.10">
    <property type="entry name" value="Periplasmic binding protein-like II"/>
    <property type="match status" value="2"/>
</dbReference>
<proteinExistence type="inferred from homology"/>
<accession>A0A2T5K8D6</accession>
<dbReference type="InterPro" id="IPR036390">
    <property type="entry name" value="WH_DNA-bd_sf"/>
</dbReference>
<comment type="caution">
    <text evidence="8">The sequence shown here is derived from an EMBL/GenBank/DDBJ whole genome shotgun (WGS) entry which is preliminary data.</text>
</comment>
<reference evidence="8 9" key="1">
    <citation type="submission" date="2018-04" db="EMBL/GenBank/DDBJ databases">
        <title>Genomic Encyclopedia of Type Strains, Phase III (KMG-III): the genomes of soil and plant-associated and newly described type strains.</title>
        <authorList>
            <person name="Whitman W."/>
        </authorList>
    </citation>
    <scope>NUCLEOTIDE SEQUENCE [LARGE SCALE GENOMIC DNA]</scope>
    <source>
        <strain evidence="8 9">KA25</strain>
    </source>
</reference>
<dbReference type="PANTHER" id="PTHR30126">
    <property type="entry name" value="HTH-TYPE TRANSCRIPTIONAL REGULATOR"/>
    <property type="match status" value="1"/>
</dbReference>
<keyword evidence="9" id="KW-1185">Reference proteome</keyword>
<evidence type="ECO:0000256" key="1">
    <source>
        <dbReference type="ARBA" id="ARBA00009437"/>
    </source>
</evidence>
<name>A0A2T5K8D6_9RHOB</name>
<evidence type="ECO:0000256" key="4">
    <source>
        <dbReference type="ARBA" id="ARBA00023163"/>
    </source>
</evidence>
<evidence type="ECO:0000256" key="2">
    <source>
        <dbReference type="ARBA" id="ARBA00023015"/>
    </source>
</evidence>
<dbReference type="Pfam" id="PF03466">
    <property type="entry name" value="LysR_substrate"/>
    <property type="match status" value="1"/>
</dbReference>